<evidence type="ECO:0000313" key="3">
    <source>
        <dbReference type="Proteomes" id="UP000697107"/>
    </source>
</evidence>
<accession>A0A8T1FLP1</accession>
<dbReference type="Proteomes" id="UP000697107">
    <property type="component" value="Unassembled WGS sequence"/>
</dbReference>
<organism evidence="2 3">
    <name type="scientific">Phytophthora cactorum</name>
    <dbReference type="NCBI Taxonomy" id="29920"/>
    <lineage>
        <taxon>Eukaryota</taxon>
        <taxon>Sar</taxon>
        <taxon>Stramenopiles</taxon>
        <taxon>Oomycota</taxon>
        <taxon>Peronosporomycetes</taxon>
        <taxon>Peronosporales</taxon>
        <taxon>Peronosporaceae</taxon>
        <taxon>Phytophthora</taxon>
    </lineage>
</organism>
<dbReference type="EMBL" id="RCML01000512">
    <property type="protein sequence ID" value="KAG2974951.1"/>
    <property type="molecule type" value="Genomic_DNA"/>
</dbReference>
<feature type="region of interest" description="Disordered" evidence="1">
    <location>
        <begin position="1"/>
        <end position="20"/>
    </location>
</feature>
<evidence type="ECO:0000256" key="1">
    <source>
        <dbReference type="SAM" id="MobiDB-lite"/>
    </source>
</evidence>
<dbReference type="AlphaFoldDB" id="A0A8T1FLP1"/>
<reference evidence="2" key="1">
    <citation type="submission" date="2018-10" db="EMBL/GenBank/DDBJ databases">
        <title>Effector identification in a new, highly contiguous assembly of the strawberry crown rot pathogen Phytophthora cactorum.</title>
        <authorList>
            <person name="Armitage A.D."/>
            <person name="Nellist C.F."/>
            <person name="Bates H."/>
            <person name="Vickerstaff R.J."/>
            <person name="Harrison R.J."/>
        </authorList>
    </citation>
    <scope>NUCLEOTIDE SEQUENCE</scope>
    <source>
        <strain evidence="2">P415</strain>
    </source>
</reference>
<proteinExistence type="predicted"/>
<name>A0A8T1FLP1_9STRA</name>
<comment type="caution">
    <text evidence="2">The sequence shown here is derived from an EMBL/GenBank/DDBJ whole genome shotgun (WGS) entry which is preliminary data.</text>
</comment>
<sequence>MPIDSLGGSPETPYTAIPRRPAVPQQYFGQQQPGYEIPMSRLQRLYTATASHLQWCHSTRTDKSMLELELYVGLVSGFLERGRRFERQVNNVQSACGFAWPHDVKVDLLGHYLPGIAERYYHKQVEAWWVHLPTLQYVMEMMLEAFKTNITPAQAMKLFTAP</sequence>
<dbReference type="VEuPathDB" id="FungiDB:PC110_g12048"/>
<evidence type="ECO:0000313" key="2">
    <source>
        <dbReference type="EMBL" id="KAG2974951.1"/>
    </source>
</evidence>
<protein>
    <submittedName>
        <fullName evidence="2">Uncharacterized protein</fullName>
    </submittedName>
</protein>
<gene>
    <name evidence="2" type="ORF">PC118_g14233</name>
</gene>